<evidence type="ECO:0000256" key="1">
    <source>
        <dbReference type="PROSITE-ProRule" id="PRU01076"/>
    </source>
</evidence>
<dbReference type="EMBL" id="LTAY01000031">
    <property type="protein sequence ID" value="OPX48475.1"/>
    <property type="molecule type" value="Genomic_DNA"/>
</dbReference>
<accession>A0A1V4SXU8</accession>
<reference evidence="3 4" key="1">
    <citation type="submission" date="2016-02" db="EMBL/GenBank/DDBJ databases">
        <title>Genome sequence of Clostridium thermobutyricum DSM 4928.</title>
        <authorList>
            <person name="Poehlein A."/>
            <person name="Daniel R."/>
        </authorList>
    </citation>
    <scope>NUCLEOTIDE SEQUENCE [LARGE SCALE GENOMIC DNA]</scope>
    <source>
        <strain evidence="3 4">DSM 4928</strain>
    </source>
</reference>
<dbReference type="AlphaFoldDB" id="A0A1V4SXU8"/>
<name>A0A1V4SXU8_9CLOT</name>
<proteinExistence type="predicted"/>
<dbReference type="InterPro" id="IPR007159">
    <property type="entry name" value="SpoVT-AbrB_dom"/>
</dbReference>
<sequence length="78" mass="8957">MKSTGIVRKVDELGRLCIPAELRRTLNIEEGDTLEIFVEGEEMVLRKYQAGCIFCGEFKDITSFKNKIVCKKCIKELK</sequence>
<feature type="domain" description="SpoVT-AbrB" evidence="2">
    <location>
        <begin position="5"/>
        <end position="50"/>
    </location>
</feature>
<dbReference type="InterPro" id="IPR052731">
    <property type="entry name" value="B_subtilis_Trans_State_Reg"/>
</dbReference>
<keyword evidence="1" id="KW-0238">DNA-binding</keyword>
<dbReference type="RefSeq" id="WP_080022411.1">
    <property type="nucleotide sequence ID" value="NZ_LTAY01000031.1"/>
</dbReference>
<dbReference type="InterPro" id="IPR037914">
    <property type="entry name" value="SpoVT-AbrB_sf"/>
</dbReference>
<evidence type="ECO:0000313" key="4">
    <source>
        <dbReference type="Proteomes" id="UP000191448"/>
    </source>
</evidence>
<dbReference type="PANTHER" id="PTHR36432">
    <property type="match status" value="1"/>
</dbReference>
<dbReference type="SMART" id="SM00966">
    <property type="entry name" value="SpoVT_AbrB"/>
    <property type="match status" value="1"/>
</dbReference>
<comment type="caution">
    <text evidence="3">The sequence shown here is derived from an EMBL/GenBank/DDBJ whole genome shotgun (WGS) entry which is preliminary data.</text>
</comment>
<dbReference type="NCBIfam" id="TIGR01439">
    <property type="entry name" value="lp_hng_hel_AbrB"/>
    <property type="match status" value="1"/>
</dbReference>
<protein>
    <submittedName>
        <fullName evidence="3">Transition state regulatory protein AbrB</fullName>
    </submittedName>
</protein>
<organism evidence="3 4">
    <name type="scientific">Clostridium thermobutyricum DSM 4928</name>
    <dbReference type="NCBI Taxonomy" id="1121339"/>
    <lineage>
        <taxon>Bacteria</taxon>
        <taxon>Bacillati</taxon>
        <taxon>Bacillota</taxon>
        <taxon>Clostridia</taxon>
        <taxon>Eubacteriales</taxon>
        <taxon>Clostridiaceae</taxon>
        <taxon>Clostridium</taxon>
    </lineage>
</organism>
<dbReference type="Gene3D" id="2.10.260.10">
    <property type="match status" value="1"/>
</dbReference>
<dbReference type="Proteomes" id="UP000191448">
    <property type="component" value="Unassembled WGS sequence"/>
</dbReference>
<evidence type="ECO:0000259" key="2">
    <source>
        <dbReference type="PROSITE" id="PS51740"/>
    </source>
</evidence>
<dbReference type="Pfam" id="PF04014">
    <property type="entry name" value="MazE_antitoxin"/>
    <property type="match status" value="1"/>
</dbReference>
<gene>
    <name evidence="3" type="primary">abrB_2</name>
    <name evidence="3" type="ORF">CLTHE_11530</name>
</gene>
<dbReference type="PANTHER" id="PTHR36432:SF4">
    <property type="entry name" value="TRANSITION STATE REGULATOR ABH-RELATED"/>
    <property type="match status" value="1"/>
</dbReference>
<evidence type="ECO:0000313" key="3">
    <source>
        <dbReference type="EMBL" id="OPX48475.1"/>
    </source>
</evidence>
<dbReference type="PROSITE" id="PS51740">
    <property type="entry name" value="SPOVT_ABRB"/>
    <property type="match status" value="1"/>
</dbReference>
<dbReference type="SUPFAM" id="SSF89447">
    <property type="entry name" value="AbrB/MazE/MraZ-like"/>
    <property type="match status" value="1"/>
</dbReference>
<dbReference type="GO" id="GO:0003677">
    <property type="term" value="F:DNA binding"/>
    <property type="evidence" value="ECO:0007669"/>
    <property type="project" value="UniProtKB-UniRule"/>
</dbReference>